<dbReference type="AlphaFoldDB" id="A0A674APH9"/>
<dbReference type="InterPro" id="IPR050405">
    <property type="entry name" value="Intermediate_filament"/>
</dbReference>
<evidence type="ECO:0000256" key="4">
    <source>
        <dbReference type="RuleBase" id="RU000685"/>
    </source>
</evidence>
<dbReference type="PANTHER" id="PTHR45652">
    <property type="entry name" value="GLIAL FIBRILLARY ACIDIC PROTEIN"/>
    <property type="match status" value="1"/>
</dbReference>
<keyword evidence="8" id="KW-1185">Reference proteome</keyword>
<evidence type="ECO:0000256" key="1">
    <source>
        <dbReference type="ARBA" id="ARBA00002825"/>
    </source>
</evidence>
<keyword evidence="3 5" id="KW-0175">Coiled coil</keyword>
<dbReference type="GO" id="GO:0005200">
    <property type="term" value="F:structural constituent of cytoskeleton"/>
    <property type="evidence" value="ECO:0007669"/>
    <property type="project" value="TreeGrafter"/>
</dbReference>
<evidence type="ECO:0000256" key="3">
    <source>
        <dbReference type="ARBA" id="ARBA00023054"/>
    </source>
</evidence>
<dbReference type="GO" id="GO:0005882">
    <property type="term" value="C:intermediate filament"/>
    <property type="evidence" value="ECO:0007669"/>
    <property type="project" value="UniProtKB-KW"/>
</dbReference>
<dbReference type="GO" id="GO:0045109">
    <property type="term" value="P:intermediate filament organization"/>
    <property type="evidence" value="ECO:0007669"/>
    <property type="project" value="TreeGrafter"/>
</dbReference>
<proteinExistence type="inferred from homology"/>
<organism evidence="7 8">
    <name type="scientific">Salmo trutta</name>
    <name type="common">Brown trout</name>
    <dbReference type="NCBI Taxonomy" id="8032"/>
    <lineage>
        <taxon>Eukaryota</taxon>
        <taxon>Metazoa</taxon>
        <taxon>Chordata</taxon>
        <taxon>Craniata</taxon>
        <taxon>Vertebrata</taxon>
        <taxon>Euteleostomi</taxon>
        <taxon>Actinopterygii</taxon>
        <taxon>Neopterygii</taxon>
        <taxon>Teleostei</taxon>
        <taxon>Protacanthopterygii</taxon>
        <taxon>Salmoniformes</taxon>
        <taxon>Salmonidae</taxon>
        <taxon>Salmoninae</taxon>
        <taxon>Salmo</taxon>
    </lineage>
</organism>
<dbReference type="PROSITE" id="PS51842">
    <property type="entry name" value="IF_ROD_2"/>
    <property type="match status" value="1"/>
</dbReference>
<reference evidence="7" key="2">
    <citation type="submission" date="2025-09" db="UniProtKB">
        <authorList>
            <consortium name="Ensembl"/>
        </authorList>
    </citation>
    <scope>IDENTIFICATION</scope>
</reference>
<feature type="coiled-coil region" evidence="5">
    <location>
        <begin position="321"/>
        <end position="380"/>
    </location>
</feature>
<dbReference type="Proteomes" id="UP000472277">
    <property type="component" value="Chromosome 6"/>
</dbReference>
<dbReference type="Gene3D" id="1.20.5.1160">
    <property type="entry name" value="Vasodilator-stimulated phosphoprotein"/>
    <property type="match status" value="1"/>
</dbReference>
<name>A0A674APH9_SALTR</name>
<dbReference type="SMART" id="SM01391">
    <property type="entry name" value="Filament"/>
    <property type="match status" value="1"/>
</dbReference>
<dbReference type="InterPro" id="IPR018039">
    <property type="entry name" value="IF_conserved"/>
</dbReference>
<evidence type="ECO:0000256" key="5">
    <source>
        <dbReference type="SAM" id="Coils"/>
    </source>
</evidence>
<dbReference type="GO" id="GO:0005886">
    <property type="term" value="C:plasma membrane"/>
    <property type="evidence" value="ECO:0007669"/>
    <property type="project" value="TreeGrafter"/>
</dbReference>
<accession>A0A674APH9</accession>
<reference evidence="7" key="1">
    <citation type="submission" date="2025-08" db="UniProtKB">
        <authorList>
            <consortium name="Ensembl"/>
        </authorList>
    </citation>
    <scope>IDENTIFICATION</scope>
</reference>
<dbReference type="Gene3D" id="1.20.5.170">
    <property type="match status" value="1"/>
</dbReference>
<dbReference type="GO" id="GO:0005737">
    <property type="term" value="C:cytoplasm"/>
    <property type="evidence" value="ECO:0007669"/>
    <property type="project" value="TreeGrafter"/>
</dbReference>
<feature type="domain" description="IF rod" evidence="6">
    <location>
        <begin position="115"/>
        <end position="416"/>
    </location>
</feature>
<dbReference type="SUPFAM" id="SSF64593">
    <property type="entry name" value="Intermediate filament protein, coiled coil region"/>
    <property type="match status" value="2"/>
</dbReference>
<dbReference type="InParanoid" id="A0A674APH9"/>
<keyword evidence="2 4" id="KW-0403">Intermediate filament</keyword>
<dbReference type="OMA" id="NTEAWSE"/>
<dbReference type="Gene3D" id="1.20.5.500">
    <property type="entry name" value="Single helix bin"/>
    <property type="match status" value="1"/>
</dbReference>
<protein>
    <submittedName>
        <fullName evidence="7">Zgc:136930</fullName>
    </submittedName>
</protein>
<evidence type="ECO:0000313" key="8">
    <source>
        <dbReference type="Proteomes" id="UP000472277"/>
    </source>
</evidence>
<feature type="coiled-coil region" evidence="5">
    <location>
        <begin position="119"/>
        <end position="153"/>
    </location>
</feature>
<comment type="similarity">
    <text evidence="4">Belongs to the intermediate filament family.</text>
</comment>
<dbReference type="Pfam" id="PF00038">
    <property type="entry name" value="Filament"/>
    <property type="match status" value="1"/>
</dbReference>
<dbReference type="PANTHER" id="PTHR45652:SF5">
    <property type="entry name" value="VIMENTIN"/>
    <property type="match status" value="1"/>
</dbReference>
<dbReference type="InterPro" id="IPR039008">
    <property type="entry name" value="IF_rod_dom"/>
</dbReference>
<dbReference type="GO" id="GO:0030424">
    <property type="term" value="C:axon"/>
    <property type="evidence" value="ECO:0007669"/>
    <property type="project" value="TreeGrafter"/>
</dbReference>
<evidence type="ECO:0000256" key="2">
    <source>
        <dbReference type="ARBA" id="ARBA00022754"/>
    </source>
</evidence>
<dbReference type="PROSITE" id="PS00226">
    <property type="entry name" value="IF_ROD_1"/>
    <property type="match status" value="1"/>
</dbReference>
<evidence type="ECO:0000313" key="7">
    <source>
        <dbReference type="Ensembl" id="ENSSTUP00000060752.1"/>
    </source>
</evidence>
<evidence type="ECO:0000259" key="6">
    <source>
        <dbReference type="PROSITE" id="PS51842"/>
    </source>
</evidence>
<dbReference type="GeneTree" id="ENSGT00930000151367"/>
<sequence length="431" mass="46064">PGKEVIIGASGFSGGLGGGGGRGGGLALVLRSGAGYGMGLGAGARLGLSGGMGDAGLGLEGGGGYGAGMGMGGEAGLGVGEVGGYGAGMGMGGGVGYGARMGMGPCWPRSSRGLQRNTLSGLNERFSGYMAKVRQLQQENVVLEAQAGRYDQRYETQLILESLTLDTVKLGMELDCIRGTAHEMKAKYDFEQGMRYQLESDIADMRRDIDMAHVLRIELDAKHSSLKDELDFITKTQDEELFSIQSELGTSSTDTSVSMIEVDLVKSFDIASALNKIRVEYEKSVQQHREKADAYYKIKLDEVQAVNATSSEALTTSKAEISASRKELQALSLELQSLVNMNMSLELSFAKAHAQSSGGMAEYQTQIRGLEGTIEVAKVDPHKQIPSYQELLDVKLALDAEITTYRTLLDWDDLSMSFTKTSYTDTGEKTV</sequence>
<dbReference type="Ensembl" id="ENSSTUT00000064087.1">
    <property type="protein sequence ID" value="ENSSTUP00000060752.1"/>
    <property type="gene ID" value="ENSSTUG00000026332.1"/>
</dbReference>
<comment type="function">
    <text evidence="1">Vimentins are class-III intermediate filaments found in various non-epithelial cells, especially mesenchymal cells. Vimentin is attached to the nucleus, endoplasmic reticulum, and mitochondria, either laterally or terminally.</text>
</comment>